<dbReference type="EMBL" id="CP037933">
    <property type="protein sequence ID" value="QBN19540.1"/>
    <property type="molecule type" value="Genomic_DNA"/>
</dbReference>
<proteinExistence type="predicted"/>
<dbReference type="AlphaFoldDB" id="A0A4P6YG63"/>
<evidence type="ECO:0008006" key="4">
    <source>
        <dbReference type="Google" id="ProtNLM"/>
    </source>
</evidence>
<name>A0A4P6YG63_9FLAO</name>
<organism evidence="2 3">
    <name type="scientific">Flavobacterium nackdongense</name>
    <dbReference type="NCBI Taxonomy" id="2547394"/>
    <lineage>
        <taxon>Bacteria</taxon>
        <taxon>Pseudomonadati</taxon>
        <taxon>Bacteroidota</taxon>
        <taxon>Flavobacteriia</taxon>
        <taxon>Flavobacteriales</taxon>
        <taxon>Flavobacteriaceae</taxon>
        <taxon>Flavobacterium</taxon>
    </lineage>
</organism>
<protein>
    <recommendedName>
        <fullName evidence="4">Lipocalin-like domain-containing protein</fullName>
    </recommendedName>
</protein>
<evidence type="ECO:0000313" key="3">
    <source>
        <dbReference type="Proteomes" id="UP000291124"/>
    </source>
</evidence>
<feature type="signal peptide" evidence="1">
    <location>
        <begin position="1"/>
        <end position="20"/>
    </location>
</feature>
<dbReference type="KEGG" id="fnk:E1750_12270"/>
<dbReference type="Proteomes" id="UP000291124">
    <property type="component" value="Chromosome"/>
</dbReference>
<sequence length="264" mass="28952">MKNTKILYLLLASFMLIFSACDPIVDEENLSDSTNVDGVQLVATQTPPGGNKITLKMTTPGITGYWNYNLGQALTNEYTVVYPIPGKSKFTYVGTLGSQFFTKTVDVQIDRLDTPLDPMWYSLVSKNTAAGKTWVFQGAANDDKLWWYMSPPDNPSDGYMTAWWNAGGTCCAPSDTDGKITFDLNGAANYNYYATKTGTPKKGSFILDVANKKLTITGAPILGQDRGNPAGVYNVAVLTDTELILYLPKTPQGDSGWSWRFKPL</sequence>
<dbReference type="OrthoDB" id="646668at2"/>
<reference evidence="3" key="1">
    <citation type="submission" date="2019-03" db="EMBL/GenBank/DDBJ databases">
        <title>Flavobacterium sp.</title>
        <authorList>
            <person name="Kim H."/>
        </authorList>
    </citation>
    <scope>NUCLEOTIDE SEQUENCE [LARGE SCALE GENOMIC DNA]</scope>
    <source>
        <strain evidence="3">GS13</strain>
    </source>
</reference>
<feature type="chain" id="PRO_5020403294" description="Lipocalin-like domain-containing protein" evidence="1">
    <location>
        <begin position="21"/>
        <end position="264"/>
    </location>
</feature>
<accession>A0A4P6YG63</accession>
<dbReference type="RefSeq" id="WP_133277057.1">
    <property type="nucleotide sequence ID" value="NZ_CP037933.1"/>
</dbReference>
<dbReference type="PROSITE" id="PS51257">
    <property type="entry name" value="PROKAR_LIPOPROTEIN"/>
    <property type="match status" value="1"/>
</dbReference>
<evidence type="ECO:0000313" key="2">
    <source>
        <dbReference type="EMBL" id="QBN19540.1"/>
    </source>
</evidence>
<evidence type="ECO:0000256" key="1">
    <source>
        <dbReference type="SAM" id="SignalP"/>
    </source>
</evidence>
<keyword evidence="3" id="KW-1185">Reference proteome</keyword>
<gene>
    <name evidence="2" type="ORF">E1750_12270</name>
</gene>
<keyword evidence="1" id="KW-0732">Signal</keyword>